<feature type="transmembrane region" description="Helical" evidence="1">
    <location>
        <begin position="45"/>
        <end position="63"/>
    </location>
</feature>
<dbReference type="EMBL" id="CP035492">
    <property type="protein sequence ID" value="QAY68203.1"/>
    <property type="molecule type" value="Genomic_DNA"/>
</dbReference>
<name>A0A4P6F0R8_9BACL</name>
<keyword evidence="1" id="KW-0812">Transmembrane</keyword>
<gene>
    <name evidence="2" type="ORF">ET464_19320</name>
</gene>
<dbReference type="RefSeq" id="WP_129443782.1">
    <property type="nucleotide sequence ID" value="NZ_CP035492.1"/>
</dbReference>
<evidence type="ECO:0000313" key="2">
    <source>
        <dbReference type="EMBL" id="QAY68203.1"/>
    </source>
</evidence>
<keyword evidence="1" id="KW-0472">Membrane</keyword>
<keyword evidence="3" id="KW-1185">Reference proteome</keyword>
<protein>
    <submittedName>
        <fullName evidence="2">Uncharacterized protein</fullName>
    </submittedName>
</protein>
<feature type="transmembrane region" description="Helical" evidence="1">
    <location>
        <begin position="21"/>
        <end position="39"/>
    </location>
</feature>
<sequence>MDFLNFANYDWDTWTQFFKEHWLVLVIALVVLLLIIRIVKTFVKWAIVAVIVIGVVVYSGYSMDDLKALGSKVADNVKQEAVNAMVGELNDAAYTVNDDGTFTVKTDHLQLTGTPGNNEVSVSYRGTPLGKWQIDNTIQTLIDHAKQNASRS</sequence>
<dbReference type="AlphaFoldDB" id="A0A4P6F0R8"/>
<keyword evidence="1" id="KW-1133">Transmembrane helix</keyword>
<dbReference type="OrthoDB" id="2679169at2"/>
<evidence type="ECO:0000313" key="3">
    <source>
        <dbReference type="Proteomes" id="UP000293568"/>
    </source>
</evidence>
<dbReference type="KEGG" id="pprt:ET464_19320"/>
<proteinExistence type="predicted"/>
<dbReference type="Proteomes" id="UP000293568">
    <property type="component" value="Chromosome"/>
</dbReference>
<accession>A0A4P6F0R8</accession>
<reference evidence="2 3" key="1">
    <citation type="submission" date="2019-01" db="EMBL/GenBank/DDBJ databases">
        <title>Genome sequencing of strain FW100M-2.</title>
        <authorList>
            <person name="Heo J."/>
            <person name="Kim S.-J."/>
            <person name="Kim J.-S."/>
            <person name="Hong S.-B."/>
            <person name="Kwon S.-W."/>
        </authorList>
    </citation>
    <scope>NUCLEOTIDE SEQUENCE [LARGE SCALE GENOMIC DNA]</scope>
    <source>
        <strain evidence="2 3">FW100M-2</strain>
    </source>
</reference>
<evidence type="ECO:0000256" key="1">
    <source>
        <dbReference type="SAM" id="Phobius"/>
    </source>
</evidence>
<organism evidence="2 3">
    <name type="scientific">Paenibacillus protaetiae</name>
    <dbReference type="NCBI Taxonomy" id="2509456"/>
    <lineage>
        <taxon>Bacteria</taxon>
        <taxon>Bacillati</taxon>
        <taxon>Bacillota</taxon>
        <taxon>Bacilli</taxon>
        <taxon>Bacillales</taxon>
        <taxon>Paenibacillaceae</taxon>
        <taxon>Paenibacillus</taxon>
    </lineage>
</organism>